<feature type="compositionally biased region" description="Low complexity" evidence="1">
    <location>
        <begin position="115"/>
        <end position="127"/>
    </location>
</feature>
<dbReference type="OrthoDB" id="3061923at2759"/>
<keyword evidence="3" id="KW-1185">Reference proteome</keyword>
<gene>
    <name evidence="2" type="ORF">NLJ89_g6621</name>
</gene>
<reference evidence="2" key="1">
    <citation type="submission" date="2022-07" db="EMBL/GenBank/DDBJ databases">
        <title>Genome Sequence of Agrocybe chaxingu.</title>
        <authorList>
            <person name="Buettner E."/>
        </authorList>
    </citation>
    <scope>NUCLEOTIDE SEQUENCE</scope>
    <source>
        <strain evidence="2">MP-N11</strain>
    </source>
</reference>
<accession>A0A9W8MVU3</accession>
<dbReference type="EMBL" id="JANKHO010000717">
    <property type="protein sequence ID" value="KAJ3506875.1"/>
    <property type="molecule type" value="Genomic_DNA"/>
</dbReference>
<evidence type="ECO:0000313" key="3">
    <source>
        <dbReference type="Proteomes" id="UP001148786"/>
    </source>
</evidence>
<feature type="compositionally biased region" description="Polar residues" evidence="1">
    <location>
        <begin position="57"/>
        <end position="87"/>
    </location>
</feature>
<dbReference type="Proteomes" id="UP001148786">
    <property type="component" value="Unassembled WGS sequence"/>
</dbReference>
<name>A0A9W8MVU3_9AGAR</name>
<feature type="region of interest" description="Disordered" evidence="1">
    <location>
        <begin position="1"/>
        <end position="139"/>
    </location>
</feature>
<evidence type="ECO:0000313" key="2">
    <source>
        <dbReference type="EMBL" id="KAJ3506875.1"/>
    </source>
</evidence>
<comment type="caution">
    <text evidence="2">The sequence shown here is derived from an EMBL/GenBank/DDBJ whole genome shotgun (WGS) entry which is preliminary data.</text>
</comment>
<sequence>MTHPSLSFGDGESISSYYHEIPDNDRKPVPHALLVASSRPQPALVRPTSLLGRRRSSQPSNYGSPSQISSVYSKPSLARTSRVSSVRQAPRLSLTRTRSLHAGEGGLDSIVIQPDTISRLSSSDSSMGDGGTEDGRSGIHAAAAKALQTRQRRVVNA</sequence>
<proteinExistence type="predicted"/>
<evidence type="ECO:0000256" key="1">
    <source>
        <dbReference type="SAM" id="MobiDB-lite"/>
    </source>
</evidence>
<organism evidence="2 3">
    <name type="scientific">Agrocybe chaxingu</name>
    <dbReference type="NCBI Taxonomy" id="84603"/>
    <lineage>
        <taxon>Eukaryota</taxon>
        <taxon>Fungi</taxon>
        <taxon>Dikarya</taxon>
        <taxon>Basidiomycota</taxon>
        <taxon>Agaricomycotina</taxon>
        <taxon>Agaricomycetes</taxon>
        <taxon>Agaricomycetidae</taxon>
        <taxon>Agaricales</taxon>
        <taxon>Agaricineae</taxon>
        <taxon>Strophariaceae</taxon>
        <taxon>Agrocybe</taxon>
    </lineage>
</organism>
<dbReference type="AlphaFoldDB" id="A0A9W8MVU3"/>
<protein>
    <submittedName>
        <fullName evidence="2">Uncharacterized protein</fullName>
    </submittedName>
</protein>